<sequence length="105" mass="10939">DAVPRPGLGADHRSRGAHGAHQGLRTRAARRSPAAAVVRPGRRAAGAEPAVRTRRDLGPRHRPLVVGRRPHRGGRCGRSHALAAPVAGAQRGRGRGHHGGAARPV</sequence>
<dbReference type="EMBL" id="CADCUN010000073">
    <property type="protein sequence ID" value="CAA9378236.1"/>
    <property type="molecule type" value="Genomic_DNA"/>
</dbReference>
<organism evidence="2">
    <name type="scientific">uncultured Nocardioides sp</name>
    <dbReference type="NCBI Taxonomy" id="198441"/>
    <lineage>
        <taxon>Bacteria</taxon>
        <taxon>Bacillati</taxon>
        <taxon>Actinomycetota</taxon>
        <taxon>Actinomycetes</taxon>
        <taxon>Propionibacteriales</taxon>
        <taxon>Nocardioidaceae</taxon>
        <taxon>Nocardioides</taxon>
        <taxon>environmental samples</taxon>
    </lineage>
</organism>
<feature type="compositionally biased region" description="Low complexity" evidence="1">
    <location>
        <begin position="31"/>
        <end position="50"/>
    </location>
</feature>
<feature type="non-terminal residue" evidence="2">
    <location>
        <position position="1"/>
    </location>
</feature>
<proteinExistence type="predicted"/>
<feature type="compositionally biased region" description="Basic residues" evidence="1">
    <location>
        <begin position="60"/>
        <end position="78"/>
    </location>
</feature>
<name>A0A6J4N5H1_9ACTN</name>
<evidence type="ECO:0000256" key="1">
    <source>
        <dbReference type="SAM" id="MobiDB-lite"/>
    </source>
</evidence>
<feature type="region of interest" description="Disordered" evidence="1">
    <location>
        <begin position="1"/>
        <end position="105"/>
    </location>
</feature>
<reference evidence="2" key="1">
    <citation type="submission" date="2020-02" db="EMBL/GenBank/DDBJ databases">
        <authorList>
            <person name="Meier V. D."/>
        </authorList>
    </citation>
    <scope>NUCLEOTIDE SEQUENCE</scope>
    <source>
        <strain evidence="2">AVDCRST_MAG60</strain>
    </source>
</reference>
<gene>
    <name evidence="2" type="ORF">AVDCRST_MAG60-670</name>
</gene>
<protein>
    <submittedName>
        <fullName evidence="2">Uncharacterized protein</fullName>
    </submittedName>
</protein>
<feature type="non-terminal residue" evidence="2">
    <location>
        <position position="105"/>
    </location>
</feature>
<dbReference type="AlphaFoldDB" id="A0A6J4N5H1"/>
<accession>A0A6J4N5H1</accession>
<feature type="compositionally biased region" description="Basic residues" evidence="1">
    <location>
        <begin position="92"/>
        <end position="105"/>
    </location>
</feature>
<evidence type="ECO:0000313" key="2">
    <source>
        <dbReference type="EMBL" id="CAA9378236.1"/>
    </source>
</evidence>